<feature type="signal peptide" evidence="1">
    <location>
        <begin position="1"/>
        <end position="21"/>
    </location>
</feature>
<gene>
    <name evidence="2" type="ORF">PRZ03_05645</name>
</gene>
<protein>
    <recommendedName>
        <fullName evidence="4">Outer membrane lipoprotein-sorting protein</fullName>
    </recommendedName>
</protein>
<evidence type="ECO:0000313" key="3">
    <source>
        <dbReference type="Proteomes" id="UP001221189"/>
    </source>
</evidence>
<proteinExistence type="predicted"/>
<organism evidence="2 3">
    <name type="scientific">Roseateles albus</name>
    <dbReference type="NCBI Taxonomy" id="2987525"/>
    <lineage>
        <taxon>Bacteria</taxon>
        <taxon>Pseudomonadati</taxon>
        <taxon>Pseudomonadota</taxon>
        <taxon>Betaproteobacteria</taxon>
        <taxon>Burkholderiales</taxon>
        <taxon>Sphaerotilaceae</taxon>
        <taxon>Roseateles</taxon>
    </lineage>
</organism>
<comment type="caution">
    <text evidence="2">The sequence shown here is derived from an EMBL/GenBank/DDBJ whole genome shotgun (WGS) entry which is preliminary data.</text>
</comment>
<feature type="chain" id="PRO_5045643440" description="Outer membrane lipoprotein-sorting protein" evidence="1">
    <location>
        <begin position="22"/>
        <end position="228"/>
    </location>
</feature>
<evidence type="ECO:0000313" key="2">
    <source>
        <dbReference type="EMBL" id="MDC8771048.1"/>
    </source>
</evidence>
<reference evidence="2 3" key="1">
    <citation type="submission" date="2022-10" db="EMBL/GenBank/DDBJ databases">
        <title>Paucibacter sp. hw1 Genome sequencing.</title>
        <authorList>
            <person name="Park S."/>
        </authorList>
    </citation>
    <scope>NUCLEOTIDE SEQUENCE [LARGE SCALE GENOMIC DNA]</scope>
    <source>
        <strain evidence="3">hw1</strain>
    </source>
</reference>
<name>A0ABT5KAU7_9BURK</name>
<evidence type="ECO:0008006" key="4">
    <source>
        <dbReference type="Google" id="ProtNLM"/>
    </source>
</evidence>
<evidence type="ECO:0000256" key="1">
    <source>
        <dbReference type="SAM" id="SignalP"/>
    </source>
</evidence>
<dbReference type="Proteomes" id="UP001221189">
    <property type="component" value="Unassembled WGS sequence"/>
</dbReference>
<keyword evidence="3" id="KW-1185">Reference proteome</keyword>
<accession>A0ABT5KAU7</accession>
<dbReference type="EMBL" id="JAQQXT010000003">
    <property type="protein sequence ID" value="MDC8771048.1"/>
    <property type="molecule type" value="Genomic_DNA"/>
</dbReference>
<keyword evidence="1" id="KW-0732">Signal</keyword>
<dbReference type="RefSeq" id="WP_273599405.1">
    <property type="nucleotide sequence ID" value="NZ_JAQQXT010000003.1"/>
</dbReference>
<sequence>MIRTFLLALALLLSGVQTSQAQVADPLWLQLLAHLQAQKQVVPDESDTMLMLPREAGGTGERDFISRKLSGWKDGKPSYEIVAAEPPIWTDDDLRITRANKADQQISSALGQGNQLLLPNTPVKRSDGQSLDGKLWTLFEAQDKGFGRDVLMRAWVEPETGRPHRIDIKGRFLMVLSLDLSSHYEIASKERSLANKVTGEIKATIRGKGPEVRFEVDVKSWAEAPVPM</sequence>